<dbReference type="InterPro" id="IPR036652">
    <property type="entry name" value="YjeF_N_dom_sf"/>
</dbReference>
<dbReference type="SUPFAM" id="SSF64153">
    <property type="entry name" value="YjeF N-terminal domain-like"/>
    <property type="match status" value="1"/>
</dbReference>
<accession>A0A382X969</accession>
<proteinExistence type="predicted"/>
<organism evidence="2">
    <name type="scientific">marine metagenome</name>
    <dbReference type="NCBI Taxonomy" id="408172"/>
    <lineage>
        <taxon>unclassified sequences</taxon>
        <taxon>metagenomes</taxon>
        <taxon>ecological metagenomes</taxon>
    </lineage>
</organism>
<dbReference type="PROSITE" id="PS51385">
    <property type="entry name" value="YJEF_N"/>
    <property type="match status" value="1"/>
</dbReference>
<evidence type="ECO:0000259" key="1">
    <source>
        <dbReference type="PROSITE" id="PS51385"/>
    </source>
</evidence>
<evidence type="ECO:0000313" key="2">
    <source>
        <dbReference type="EMBL" id="SVD66898.1"/>
    </source>
</evidence>
<name>A0A382X969_9ZZZZ</name>
<sequence>MDKISIENYSVGQSVLMASAANSIVSGVEKYSLLVNNKPRILIFCGKGNNGGDAICSAIILFKKKYDVHVHFIIEKNDIRGPSSRYHDEYVYLSGSVSYGFKFIHYDGFDLLIDGIIGIGFRDNLKENLIPWINWINQSDMYIISVDIPSGLNANNGLASPIAVLANSTITFGYSKIGLYLADGKDCAGEVKVADIGFPKAALDDTGGIEC</sequence>
<dbReference type="NCBIfam" id="TIGR00197">
    <property type="entry name" value="yjeF_nterm"/>
    <property type="match status" value="1"/>
</dbReference>
<protein>
    <recommendedName>
        <fullName evidence="1">YjeF N-terminal domain-containing protein</fullName>
    </recommendedName>
</protein>
<feature type="non-terminal residue" evidence="2">
    <location>
        <position position="211"/>
    </location>
</feature>
<dbReference type="Gene3D" id="3.40.50.10260">
    <property type="entry name" value="YjeF N-terminal domain"/>
    <property type="match status" value="1"/>
</dbReference>
<dbReference type="InterPro" id="IPR004443">
    <property type="entry name" value="YjeF_N_dom"/>
</dbReference>
<reference evidence="2" key="1">
    <citation type="submission" date="2018-05" db="EMBL/GenBank/DDBJ databases">
        <authorList>
            <person name="Lanie J.A."/>
            <person name="Ng W.-L."/>
            <person name="Kazmierczak K.M."/>
            <person name="Andrzejewski T.M."/>
            <person name="Davidsen T.M."/>
            <person name="Wayne K.J."/>
            <person name="Tettelin H."/>
            <person name="Glass J.I."/>
            <person name="Rusch D."/>
            <person name="Podicherti R."/>
            <person name="Tsui H.-C.T."/>
            <person name="Winkler M.E."/>
        </authorList>
    </citation>
    <scope>NUCLEOTIDE SEQUENCE</scope>
</reference>
<feature type="domain" description="YjeF N-terminal" evidence="1">
    <location>
        <begin position="1"/>
        <end position="204"/>
    </location>
</feature>
<dbReference type="Pfam" id="PF03853">
    <property type="entry name" value="YjeF_N"/>
    <property type="match status" value="1"/>
</dbReference>
<dbReference type="EMBL" id="UINC01165484">
    <property type="protein sequence ID" value="SVD66898.1"/>
    <property type="molecule type" value="Genomic_DNA"/>
</dbReference>
<dbReference type="AlphaFoldDB" id="A0A382X969"/>
<gene>
    <name evidence="2" type="ORF">METZ01_LOCUS419752</name>
</gene>